<organism evidence="2 3">
    <name type="scientific">Pleurodeles waltl</name>
    <name type="common">Iberian ribbed newt</name>
    <dbReference type="NCBI Taxonomy" id="8319"/>
    <lineage>
        <taxon>Eukaryota</taxon>
        <taxon>Metazoa</taxon>
        <taxon>Chordata</taxon>
        <taxon>Craniata</taxon>
        <taxon>Vertebrata</taxon>
        <taxon>Euteleostomi</taxon>
        <taxon>Amphibia</taxon>
        <taxon>Batrachia</taxon>
        <taxon>Caudata</taxon>
        <taxon>Salamandroidea</taxon>
        <taxon>Salamandridae</taxon>
        <taxon>Pleurodelinae</taxon>
        <taxon>Pleurodeles</taxon>
    </lineage>
</organism>
<proteinExistence type="predicted"/>
<evidence type="ECO:0000256" key="1">
    <source>
        <dbReference type="SAM" id="MobiDB-lite"/>
    </source>
</evidence>
<name>A0AAV7SRD7_PLEWA</name>
<comment type="caution">
    <text evidence="2">The sequence shown here is derived from an EMBL/GenBank/DDBJ whole genome shotgun (WGS) entry which is preliminary data.</text>
</comment>
<keyword evidence="3" id="KW-1185">Reference proteome</keyword>
<sequence length="236" mass="25118">MDFDCFLCPRVAGSLVGARTSPSLHCSSFGCSMLFLPGYGFPSGMPLFGFGIGGGGLLLYPLQPLSMRPLQPLSGGHVSLFFEVSVKPRLAGLPLRFAGKRPLCPRGDVGRVGFQEALYARSLRPVFACENDGSRAPPLSASPQPRHLRGASLSAASAESRGAVEPLPSGAAGGAWRNALRSLAGALCPAEKGPGEILDEPRHSPRKPLMCPRKRLIRVGIFRGVRRCIRSLRRSS</sequence>
<gene>
    <name evidence="2" type="ORF">NDU88_007037</name>
</gene>
<dbReference type="AlphaFoldDB" id="A0AAV7SRD7"/>
<protein>
    <submittedName>
        <fullName evidence="2">Uncharacterized protein</fullName>
    </submittedName>
</protein>
<dbReference type="Proteomes" id="UP001066276">
    <property type="component" value="Chromosome 4_2"/>
</dbReference>
<evidence type="ECO:0000313" key="3">
    <source>
        <dbReference type="Proteomes" id="UP001066276"/>
    </source>
</evidence>
<reference evidence="2" key="1">
    <citation type="journal article" date="2022" name="bioRxiv">
        <title>Sequencing and chromosome-scale assembly of the giantPleurodeles waltlgenome.</title>
        <authorList>
            <person name="Brown T."/>
            <person name="Elewa A."/>
            <person name="Iarovenko S."/>
            <person name="Subramanian E."/>
            <person name="Araus A.J."/>
            <person name="Petzold A."/>
            <person name="Susuki M."/>
            <person name="Suzuki K.-i.T."/>
            <person name="Hayashi T."/>
            <person name="Toyoda A."/>
            <person name="Oliveira C."/>
            <person name="Osipova E."/>
            <person name="Leigh N.D."/>
            <person name="Simon A."/>
            <person name="Yun M.H."/>
        </authorList>
    </citation>
    <scope>NUCLEOTIDE SEQUENCE</scope>
    <source>
        <strain evidence="2">20211129_DDA</strain>
        <tissue evidence="2">Liver</tissue>
    </source>
</reference>
<evidence type="ECO:0000313" key="2">
    <source>
        <dbReference type="EMBL" id="KAJ1166638.1"/>
    </source>
</evidence>
<accession>A0AAV7SRD7</accession>
<dbReference type="EMBL" id="JANPWB010000008">
    <property type="protein sequence ID" value="KAJ1166638.1"/>
    <property type="molecule type" value="Genomic_DNA"/>
</dbReference>
<feature type="region of interest" description="Disordered" evidence="1">
    <location>
        <begin position="134"/>
        <end position="164"/>
    </location>
</feature>